<keyword evidence="1" id="KW-0732">Signal</keyword>
<evidence type="ECO:0000256" key="1">
    <source>
        <dbReference type="SAM" id="SignalP"/>
    </source>
</evidence>
<reference evidence="2" key="2">
    <citation type="journal article" date="2021" name="PeerJ">
        <title>Extensive microbial diversity within the chicken gut microbiome revealed by metagenomics and culture.</title>
        <authorList>
            <person name="Gilroy R."/>
            <person name="Ravi A."/>
            <person name="Getino M."/>
            <person name="Pursley I."/>
            <person name="Horton D.L."/>
            <person name="Alikhan N.F."/>
            <person name="Baker D."/>
            <person name="Gharbi K."/>
            <person name="Hall N."/>
            <person name="Watson M."/>
            <person name="Adriaenssens E.M."/>
            <person name="Foster-Nyarko E."/>
            <person name="Jarju S."/>
            <person name="Secka A."/>
            <person name="Antonio M."/>
            <person name="Oren A."/>
            <person name="Chaudhuri R.R."/>
            <person name="La Ragione R."/>
            <person name="Hildebrand F."/>
            <person name="Pallen M.J."/>
        </authorList>
    </citation>
    <scope>NUCLEOTIDE SEQUENCE</scope>
    <source>
        <strain evidence="2">ChiHjej10B9-9673</strain>
    </source>
</reference>
<proteinExistence type="predicted"/>
<protein>
    <submittedName>
        <fullName evidence="2">DUF4358 domain-containing protein</fullName>
    </submittedName>
</protein>
<feature type="signal peptide" evidence="1">
    <location>
        <begin position="1"/>
        <end position="21"/>
    </location>
</feature>
<dbReference type="AlphaFoldDB" id="A0A9D1JUA2"/>
<gene>
    <name evidence="2" type="ORF">IAC18_00075</name>
</gene>
<dbReference type="InterPro" id="IPR025648">
    <property type="entry name" value="DUF4358"/>
</dbReference>
<evidence type="ECO:0000313" key="2">
    <source>
        <dbReference type="EMBL" id="HIS65932.1"/>
    </source>
</evidence>
<dbReference type="EMBL" id="DVJK01000002">
    <property type="protein sequence ID" value="HIS65932.1"/>
    <property type="molecule type" value="Genomic_DNA"/>
</dbReference>
<name>A0A9D1JUA2_9FIRM</name>
<evidence type="ECO:0000313" key="3">
    <source>
        <dbReference type="Proteomes" id="UP000824001"/>
    </source>
</evidence>
<comment type="caution">
    <text evidence="2">The sequence shown here is derived from an EMBL/GenBank/DDBJ whole genome shotgun (WGS) entry which is preliminary data.</text>
</comment>
<dbReference type="Pfam" id="PF14270">
    <property type="entry name" value="DUF4358"/>
    <property type="match status" value="1"/>
</dbReference>
<organism evidence="2 3">
    <name type="scientific">Candidatus Scatomorpha merdipullorum</name>
    <dbReference type="NCBI Taxonomy" id="2840927"/>
    <lineage>
        <taxon>Bacteria</taxon>
        <taxon>Bacillati</taxon>
        <taxon>Bacillota</taxon>
        <taxon>Clostridia</taxon>
        <taxon>Eubacteriales</taxon>
        <taxon>Candidatus Scatomorpha</taxon>
    </lineage>
</organism>
<accession>A0A9D1JUA2</accession>
<dbReference type="PROSITE" id="PS51257">
    <property type="entry name" value="PROKAR_LIPOPROTEIN"/>
    <property type="match status" value="1"/>
</dbReference>
<feature type="chain" id="PRO_5038657901" evidence="1">
    <location>
        <begin position="22"/>
        <end position="161"/>
    </location>
</feature>
<reference evidence="2" key="1">
    <citation type="submission" date="2020-10" db="EMBL/GenBank/DDBJ databases">
        <authorList>
            <person name="Gilroy R."/>
        </authorList>
    </citation>
    <scope>NUCLEOTIDE SEQUENCE</scope>
    <source>
        <strain evidence="2">ChiHjej10B9-9673</strain>
    </source>
</reference>
<dbReference type="Proteomes" id="UP000824001">
    <property type="component" value="Unassembled WGS sequence"/>
</dbReference>
<sequence>MKRLISAALALCLALGLAACGKGPGGADIFELGAELSGMAEALPDMTSVSSEGGEATGAELFPYLSDMDYSLVAGFYLSYATGGSAEEIALIKVKDAGSLPLAQASLERHLEGRRNLFRTYDPAGAALLDGARISASGDVAALIICENSAEVAGAFRRAMG</sequence>